<dbReference type="Proteomes" id="UP001596328">
    <property type="component" value="Unassembled WGS sequence"/>
</dbReference>
<accession>A0ABD5S5L4</accession>
<organism evidence="2 3">
    <name type="scientific">Halobium palmae</name>
    <dbReference type="NCBI Taxonomy" id="1776492"/>
    <lineage>
        <taxon>Archaea</taxon>
        <taxon>Methanobacteriati</taxon>
        <taxon>Methanobacteriota</taxon>
        <taxon>Stenosarchaea group</taxon>
        <taxon>Halobacteria</taxon>
        <taxon>Halobacteriales</taxon>
        <taxon>Haloferacaceae</taxon>
        <taxon>Halobium</taxon>
    </lineage>
</organism>
<dbReference type="AlphaFoldDB" id="A0ABD5S5L4"/>
<evidence type="ECO:0000313" key="3">
    <source>
        <dbReference type="Proteomes" id="UP001596328"/>
    </source>
</evidence>
<proteinExistence type="predicted"/>
<feature type="region of interest" description="Disordered" evidence="1">
    <location>
        <begin position="1"/>
        <end position="26"/>
    </location>
</feature>
<dbReference type="EMBL" id="JBHSWU010001441">
    <property type="protein sequence ID" value="MFC6726842.1"/>
    <property type="molecule type" value="Genomic_DNA"/>
</dbReference>
<comment type="caution">
    <text evidence="2">The sequence shown here is derived from an EMBL/GenBank/DDBJ whole genome shotgun (WGS) entry which is preliminary data.</text>
</comment>
<keyword evidence="3" id="KW-1185">Reference proteome</keyword>
<sequence>MVLGDDLSVNNEDRRAKRRVHPAESTRVVSVGPVGVSMRSDGTGSRGGLDGTALGVLAVTALALA</sequence>
<evidence type="ECO:0000256" key="1">
    <source>
        <dbReference type="SAM" id="MobiDB-lite"/>
    </source>
</evidence>
<feature type="non-terminal residue" evidence="2">
    <location>
        <position position="65"/>
    </location>
</feature>
<name>A0ABD5S5L4_9EURY</name>
<evidence type="ECO:0000313" key="2">
    <source>
        <dbReference type="EMBL" id="MFC6726842.1"/>
    </source>
</evidence>
<gene>
    <name evidence="2" type="ORF">ACFQE1_21190</name>
</gene>
<protein>
    <submittedName>
        <fullName evidence="2">Uncharacterized protein</fullName>
    </submittedName>
</protein>
<reference evidence="2 3" key="1">
    <citation type="journal article" date="2019" name="Int. J. Syst. Evol. Microbiol.">
        <title>The Global Catalogue of Microorganisms (GCM) 10K type strain sequencing project: providing services to taxonomists for standard genome sequencing and annotation.</title>
        <authorList>
            <consortium name="The Broad Institute Genomics Platform"/>
            <consortium name="The Broad Institute Genome Sequencing Center for Infectious Disease"/>
            <person name="Wu L."/>
            <person name="Ma J."/>
        </authorList>
    </citation>
    <scope>NUCLEOTIDE SEQUENCE [LARGE SCALE GENOMIC DNA]</scope>
    <source>
        <strain evidence="2 3">NBRC 111368</strain>
    </source>
</reference>